<feature type="active site" evidence="16">
    <location>
        <position position="297"/>
    </location>
</feature>
<dbReference type="GO" id="GO:0071949">
    <property type="term" value="F:FAD binding"/>
    <property type="evidence" value="ECO:0007669"/>
    <property type="project" value="InterPro"/>
</dbReference>
<comment type="function">
    <text evidence="2 16">Cell wall formation.</text>
</comment>
<dbReference type="Gene3D" id="3.90.78.10">
    <property type="entry name" value="UDP-N-acetylenolpyruvoylglucosamine reductase, C-terminal domain"/>
    <property type="match status" value="1"/>
</dbReference>
<dbReference type="InterPro" id="IPR011601">
    <property type="entry name" value="MurB_C"/>
</dbReference>
<keyword evidence="6 16" id="KW-0132">Cell division</keyword>
<dbReference type="InterPro" id="IPR016169">
    <property type="entry name" value="FAD-bd_PCMH_sub2"/>
</dbReference>
<dbReference type="PANTHER" id="PTHR21071">
    <property type="entry name" value="UDP-N-ACETYLENOLPYRUVOYLGLUCOSAMINE REDUCTASE"/>
    <property type="match status" value="1"/>
</dbReference>
<feature type="active site" evidence="16">
    <location>
        <position position="177"/>
    </location>
</feature>
<name>A0A926DRV2_9FIRM</name>
<keyword evidence="19" id="KW-1185">Reference proteome</keyword>
<dbReference type="GO" id="GO:0008762">
    <property type="term" value="F:UDP-N-acetylmuramate dehydrogenase activity"/>
    <property type="evidence" value="ECO:0007669"/>
    <property type="project" value="UniProtKB-UniRule"/>
</dbReference>
<dbReference type="GO" id="GO:0051301">
    <property type="term" value="P:cell division"/>
    <property type="evidence" value="ECO:0007669"/>
    <property type="project" value="UniProtKB-KW"/>
</dbReference>
<protein>
    <recommendedName>
        <fullName evidence="16">UDP-N-acetylenolpyruvoylglucosamine reductase</fullName>
        <ecNumber evidence="16">1.3.1.98</ecNumber>
    </recommendedName>
    <alternativeName>
        <fullName evidence="16">UDP-N-acetylmuramate dehydrogenase</fullName>
    </alternativeName>
</protein>
<dbReference type="InterPro" id="IPR016166">
    <property type="entry name" value="FAD-bd_PCMH"/>
</dbReference>
<reference evidence="18" key="1">
    <citation type="submission" date="2020-08" db="EMBL/GenBank/DDBJ databases">
        <title>Genome public.</title>
        <authorList>
            <person name="Liu C."/>
            <person name="Sun Q."/>
        </authorList>
    </citation>
    <scope>NUCLEOTIDE SEQUENCE</scope>
    <source>
        <strain evidence="18">NSJ-32</strain>
    </source>
</reference>
<evidence type="ECO:0000256" key="3">
    <source>
        <dbReference type="ARBA" id="ARBA00004496"/>
    </source>
</evidence>
<gene>
    <name evidence="16 18" type="primary">murB</name>
    <name evidence="18" type="ORF">H8730_03670</name>
</gene>
<dbReference type="NCBIfam" id="NF010480">
    <property type="entry name" value="PRK13905.1"/>
    <property type="match status" value="1"/>
</dbReference>
<dbReference type="GO" id="GO:0009252">
    <property type="term" value="P:peptidoglycan biosynthetic process"/>
    <property type="evidence" value="ECO:0007669"/>
    <property type="project" value="UniProtKB-UniRule"/>
</dbReference>
<evidence type="ECO:0000256" key="8">
    <source>
        <dbReference type="ARBA" id="ARBA00022827"/>
    </source>
</evidence>
<dbReference type="NCBIfam" id="TIGR00179">
    <property type="entry name" value="murB"/>
    <property type="match status" value="1"/>
</dbReference>
<evidence type="ECO:0000256" key="12">
    <source>
        <dbReference type="ARBA" id="ARBA00023002"/>
    </source>
</evidence>
<evidence type="ECO:0000259" key="17">
    <source>
        <dbReference type="PROSITE" id="PS51387"/>
    </source>
</evidence>
<dbReference type="InterPro" id="IPR036635">
    <property type="entry name" value="MurB_C_sf"/>
</dbReference>
<organism evidence="18 19">
    <name type="scientific">Bianquea renquensis</name>
    <dbReference type="NCBI Taxonomy" id="2763661"/>
    <lineage>
        <taxon>Bacteria</taxon>
        <taxon>Bacillati</taxon>
        <taxon>Bacillota</taxon>
        <taxon>Clostridia</taxon>
        <taxon>Eubacteriales</taxon>
        <taxon>Bianqueaceae</taxon>
        <taxon>Bianquea</taxon>
    </lineage>
</organism>
<dbReference type="HAMAP" id="MF_00037">
    <property type="entry name" value="MurB"/>
    <property type="match status" value="1"/>
</dbReference>
<keyword evidence="12 16" id="KW-0560">Oxidoreductase</keyword>
<dbReference type="Gene3D" id="3.30.43.10">
    <property type="entry name" value="Uridine Diphospho-n-acetylenolpyruvylglucosamine Reductase, domain 2"/>
    <property type="match status" value="1"/>
</dbReference>
<feature type="domain" description="FAD-binding PCMH-type" evidence="17">
    <location>
        <begin position="32"/>
        <end position="198"/>
    </location>
</feature>
<keyword evidence="8 16" id="KW-0274">FAD</keyword>
<dbReference type="InterPro" id="IPR016167">
    <property type="entry name" value="FAD-bd_PCMH_sub1"/>
</dbReference>
<dbReference type="SUPFAM" id="SSF56176">
    <property type="entry name" value="FAD-binding/transporter-associated domain-like"/>
    <property type="match status" value="1"/>
</dbReference>
<evidence type="ECO:0000256" key="9">
    <source>
        <dbReference type="ARBA" id="ARBA00022857"/>
    </source>
</evidence>
<feature type="active site" description="Proton donor" evidence="16">
    <location>
        <position position="227"/>
    </location>
</feature>
<dbReference type="Pfam" id="PF01565">
    <property type="entry name" value="FAD_binding_4"/>
    <property type="match status" value="1"/>
</dbReference>
<evidence type="ECO:0000313" key="18">
    <source>
        <dbReference type="EMBL" id="MBC8542647.1"/>
    </source>
</evidence>
<dbReference type="GO" id="GO:0071555">
    <property type="term" value="P:cell wall organization"/>
    <property type="evidence" value="ECO:0007669"/>
    <property type="project" value="UniProtKB-KW"/>
</dbReference>
<dbReference type="RefSeq" id="WP_177717335.1">
    <property type="nucleotide sequence ID" value="NZ_JACRSQ010000003.1"/>
</dbReference>
<evidence type="ECO:0000256" key="14">
    <source>
        <dbReference type="ARBA" id="ARBA00023316"/>
    </source>
</evidence>
<comment type="pathway">
    <text evidence="4 16">Cell wall biogenesis; peptidoglycan biosynthesis.</text>
</comment>
<comment type="cofactor">
    <cofactor evidence="1 16">
        <name>FAD</name>
        <dbReference type="ChEBI" id="CHEBI:57692"/>
    </cofactor>
</comment>
<keyword evidence="5 16" id="KW-0963">Cytoplasm</keyword>
<comment type="subcellular location">
    <subcellularLocation>
        <location evidence="3 16">Cytoplasm</location>
    </subcellularLocation>
</comment>
<evidence type="ECO:0000256" key="10">
    <source>
        <dbReference type="ARBA" id="ARBA00022960"/>
    </source>
</evidence>
<dbReference type="Pfam" id="PF02873">
    <property type="entry name" value="MurB_C"/>
    <property type="match status" value="1"/>
</dbReference>
<evidence type="ECO:0000256" key="7">
    <source>
        <dbReference type="ARBA" id="ARBA00022630"/>
    </source>
</evidence>
<dbReference type="AlphaFoldDB" id="A0A926DRV2"/>
<evidence type="ECO:0000256" key="15">
    <source>
        <dbReference type="ARBA" id="ARBA00048914"/>
    </source>
</evidence>
<keyword evidence="10 16" id="KW-0133">Cell shape</keyword>
<dbReference type="EMBL" id="JACRSQ010000003">
    <property type="protein sequence ID" value="MBC8542647.1"/>
    <property type="molecule type" value="Genomic_DNA"/>
</dbReference>
<dbReference type="GO" id="GO:0008360">
    <property type="term" value="P:regulation of cell shape"/>
    <property type="evidence" value="ECO:0007669"/>
    <property type="project" value="UniProtKB-KW"/>
</dbReference>
<dbReference type="EC" id="1.3.1.98" evidence="16"/>
<dbReference type="PANTHER" id="PTHR21071:SF4">
    <property type="entry name" value="UDP-N-ACETYLENOLPYRUVOYLGLUCOSAMINE REDUCTASE"/>
    <property type="match status" value="1"/>
</dbReference>
<evidence type="ECO:0000256" key="13">
    <source>
        <dbReference type="ARBA" id="ARBA00023306"/>
    </source>
</evidence>
<evidence type="ECO:0000256" key="1">
    <source>
        <dbReference type="ARBA" id="ARBA00001974"/>
    </source>
</evidence>
<accession>A0A926DRV2</accession>
<evidence type="ECO:0000313" key="19">
    <source>
        <dbReference type="Proteomes" id="UP000657006"/>
    </source>
</evidence>
<sequence>MNHRDLAARLREIFPEERILRDVLLSQYTTFQIGGPADFMVTPANEEQLSQCLALCHQENVPIFVLGRGSNVLVSDAGFRGVVIRIGSDFQNVEFEENMVMAQSGILLSKLSRLLLERELAGFEFASGIPGTLGGAIYMNAGAYGGEMKDLLMEVTAMDENGTCRSLSADELELGYRTSLFQSKPWVVVRALLRMESGQRQEIQERIQLLNEQRRSKQPLEQPSAGSVFKRPPGHFAGHLITEAGLKGCRVGDAMVSNKHAGFIVNVGHATSADVVALIRAIQEKVRDQFGVDLVPELRYLDTSRLKKLN</sequence>
<evidence type="ECO:0000256" key="11">
    <source>
        <dbReference type="ARBA" id="ARBA00022984"/>
    </source>
</evidence>
<dbReference type="InterPro" id="IPR003170">
    <property type="entry name" value="MurB"/>
</dbReference>
<keyword evidence="7 16" id="KW-0285">Flavoprotein</keyword>
<proteinExistence type="inferred from homology"/>
<evidence type="ECO:0000256" key="6">
    <source>
        <dbReference type="ARBA" id="ARBA00022618"/>
    </source>
</evidence>
<dbReference type="SUPFAM" id="SSF56194">
    <property type="entry name" value="Uridine diphospho-N-Acetylenolpyruvylglucosamine reductase, MurB, C-terminal domain"/>
    <property type="match status" value="1"/>
</dbReference>
<evidence type="ECO:0000256" key="5">
    <source>
        <dbReference type="ARBA" id="ARBA00022490"/>
    </source>
</evidence>
<evidence type="ECO:0000256" key="16">
    <source>
        <dbReference type="HAMAP-Rule" id="MF_00037"/>
    </source>
</evidence>
<evidence type="ECO:0000256" key="2">
    <source>
        <dbReference type="ARBA" id="ARBA00003921"/>
    </source>
</evidence>
<comment type="caution">
    <text evidence="18">The sequence shown here is derived from an EMBL/GenBank/DDBJ whole genome shotgun (WGS) entry which is preliminary data.</text>
</comment>
<dbReference type="InterPro" id="IPR006094">
    <property type="entry name" value="Oxid_FAD_bind_N"/>
</dbReference>
<keyword evidence="11 16" id="KW-0573">Peptidoglycan synthesis</keyword>
<keyword evidence="14 16" id="KW-0961">Cell wall biogenesis/degradation</keyword>
<dbReference type="GO" id="GO:0005829">
    <property type="term" value="C:cytosol"/>
    <property type="evidence" value="ECO:0007669"/>
    <property type="project" value="TreeGrafter"/>
</dbReference>
<keyword evidence="9 16" id="KW-0521">NADP</keyword>
<comment type="similarity">
    <text evidence="16">Belongs to the MurB family.</text>
</comment>
<evidence type="ECO:0000256" key="4">
    <source>
        <dbReference type="ARBA" id="ARBA00004752"/>
    </source>
</evidence>
<dbReference type="Gene3D" id="3.30.465.10">
    <property type="match status" value="1"/>
</dbReference>
<dbReference type="Proteomes" id="UP000657006">
    <property type="component" value="Unassembled WGS sequence"/>
</dbReference>
<keyword evidence="13 16" id="KW-0131">Cell cycle</keyword>
<dbReference type="InterPro" id="IPR036318">
    <property type="entry name" value="FAD-bd_PCMH-like_sf"/>
</dbReference>
<dbReference type="PROSITE" id="PS51387">
    <property type="entry name" value="FAD_PCMH"/>
    <property type="match status" value="1"/>
</dbReference>
<comment type="catalytic activity">
    <reaction evidence="15 16">
        <text>UDP-N-acetyl-alpha-D-muramate + NADP(+) = UDP-N-acetyl-3-O-(1-carboxyvinyl)-alpha-D-glucosamine + NADPH + H(+)</text>
        <dbReference type="Rhea" id="RHEA:12248"/>
        <dbReference type="ChEBI" id="CHEBI:15378"/>
        <dbReference type="ChEBI" id="CHEBI:57783"/>
        <dbReference type="ChEBI" id="CHEBI:58349"/>
        <dbReference type="ChEBI" id="CHEBI:68483"/>
        <dbReference type="ChEBI" id="CHEBI:70757"/>
        <dbReference type="EC" id="1.3.1.98"/>
    </reaction>
</comment>